<dbReference type="SUPFAM" id="SSF53850">
    <property type="entry name" value="Periplasmic binding protein-like II"/>
    <property type="match status" value="1"/>
</dbReference>
<keyword evidence="6" id="KW-0812">Transmembrane</keyword>
<dbReference type="GO" id="GO:0030288">
    <property type="term" value="C:outer membrane-bounded periplasmic space"/>
    <property type="evidence" value="ECO:0007669"/>
    <property type="project" value="TreeGrafter"/>
</dbReference>
<evidence type="ECO:0000256" key="2">
    <source>
        <dbReference type="ARBA" id="ARBA00008520"/>
    </source>
</evidence>
<dbReference type="OrthoDB" id="9815444at2"/>
<dbReference type="EMBL" id="BKAJ01000038">
    <property type="protein sequence ID" value="GEP55516.1"/>
    <property type="molecule type" value="Genomic_DNA"/>
</dbReference>
<keyword evidence="4" id="KW-0732">Signal</keyword>
<dbReference type="GO" id="GO:0030976">
    <property type="term" value="F:thiamine pyrophosphate binding"/>
    <property type="evidence" value="ECO:0007669"/>
    <property type="project" value="TreeGrafter"/>
</dbReference>
<comment type="caution">
    <text evidence="7">The sequence shown here is derived from an EMBL/GenBank/DDBJ whole genome shotgun (WGS) entry which is preliminary data.</text>
</comment>
<dbReference type="InterPro" id="IPR006059">
    <property type="entry name" value="SBP"/>
</dbReference>
<dbReference type="PANTHER" id="PTHR30006">
    <property type="entry name" value="THIAMINE-BINDING PERIPLASMIC PROTEIN-RELATED"/>
    <property type="match status" value="1"/>
</dbReference>
<dbReference type="Proteomes" id="UP000321058">
    <property type="component" value="Unassembled WGS sequence"/>
</dbReference>
<dbReference type="Pfam" id="PF13416">
    <property type="entry name" value="SBP_bac_8"/>
    <property type="match status" value="1"/>
</dbReference>
<evidence type="ECO:0000256" key="1">
    <source>
        <dbReference type="ARBA" id="ARBA00004418"/>
    </source>
</evidence>
<dbReference type="AlphaFoldDB" id="A0A512N954"/>
<reference evidence="7 8" key="1">
    <citation type="submission" date="2019-07" db="EMBL/GenBank/DDBJ databases">
        <title>Whole genome shotgun sequence of Reyranella soli NBRC 108950.</title>
        <authorList>
            <person name="Hosoyama A."/>
            <person name="Uohara A."/>
            <person name="Ohji S."/>
            <person name="Ichikawa N."/>
        </authorList>
    </citation>
    <scope>NUCLEOTIDE SEQUENCE [LARGE SCALE GENOMIC DNA]</scope>
    <source>
        <strain evidence="7 8">NBRC 108950</strain>
    </source>
</reference>
<evidence type="ECO:0000256" key="3">
    <source>
        <dbReference type="ARBA" id="ARBA00022448"/>
    </source>
</evidence>
<gene>
    <name evidence="7" type="ORF">RSO01_26820</name>
</gene>
<evidence type="ECO:0000256" key="4">
    <source>
        <dbReference type="ARBA" id="ARBA00022729"/>
    </source>
</evidence>
<feature type="transmembrane region" description="Helical" evidence="6">
    <location>
        <begin position="21"/>
        <end position="39"/>
    </location>
</feature>
<keyword evidence="6" id="KW-0472">Membrane</keyword>
<keyword evidence="5" id="KW-0574">Periplasm</keyword>
<comment type="subcellular location">
    <subcellularLocation>
        <location evidence="1">Periplasm</location>
    </subcellularLocation>
</comment>
<protein>
    <submittedName>
        <fullName evidence="7">ABC transporter substrate-binding protein</fullName>
    </submittedName>
</protein>
<dbReference type="RefSeq" id="WP_147149601.1">
    <property type="nucleotide sequence ID" value="NZ_BKAJ01000038.1"/>
</dbReference>
<proteinExistence type="inferred from homology"/>
<dbReference type="GO" id="GO:0030975">
    <property type="term" value="F:thiamine binding"/>
    <property type="evidence" value="ECO:0007669"/>
    <property type="project" value="TreeGrafter"/>
</dbReference>
<dbReference type="GO" id="GO:0015888">
    <property type="term" value="P:thiamine transport"/>
    <property type="evidence" value="ECO:0007669"/>
    <property type="project" value="TreeGrafter"/>
</dbReference>
<name>A0A512N954_9HYPH</name>
<evidence type="ECO:0000313" key="8">
    <source>
        <dbReference type="Proteomes" id="UP000321058"/>
    </source>
</evidence>
<comment type="similarity">
    <text evidence="2">Belongs to the bacterial solute-binding protein 1 family.</text>
</comment>
<keyword evidence="3" id="KW-0813">Transport</keyword>
<keyword evidence="8" id="KW-1185">Reference proteome</keyword>
<accession>A0A512N954</accession>
<keyword evidence="6" id="KW-1133">Transmembrane helix</keyword>
<dbReference type="PANTHER" id="PTHR30006:SF3">
    <property type="entry name" value="THIAMINE-BINDING PERIPLASMIC PROTEIN"/>
    <property type="match status" value="1"/>
</dbReference>
<evidence type="ECO:0000256" key="6">
    <source>
        <dbReference type="SAM" id="Phobius"/>
    </source>
</evidence>
<evidence type="ECO:0000313" key="7">
    <source>
        <dbReference type="EMBL" id="GEP55516.1"/>
    </source>
</evidence>
<organism evidence="7 8">
    <name type="scientific">Reyranella soli</name>
    <dbReference type="NCBI Taxonomy" id="1230389"/>
    <lineage>
        <taxon>Bacteria</taxon>
        <taxon>Pseudomonadati</taxon>
        <taxon>Pseudomonadota</taxon>
        <taxon>Alphaproteobacteria</taxon>
        <taxon>Hyphomicrobiales</taxon>
        <taxon>Reyranellaceae</taxon>
        <taxon>Reyranella</taxon>
    </lineage>
</organism>
<sequence>MFEIRKASKSSGAKSTSRRDVLIGGTAAIAAPYVLSTAAKASDRLVLVFAGGSTQIALEEAIVKPFTAETGIPVTIVNTIDMAKLKIQVESKTTEWDLFDFVGPALMQAGSQGLLEKIEPDVFKGTAMFENPSPYMVGYGIYVGGICWDPARNPKAPRTYPEFWDVKKFPGRRGLRMRASETLECALLADGVPPKEIYPMDLDRAFRSLERIKPYVRKWVEQTQQTVDLVQTGELDFSYTYLNRTKAARDAGISMDFSQDQLVVYGSYYVVPKGAPHKNAAMRYLSFLLRPDRLADYCRRVSVIPGNLKANEFLDEATRKSLPDVNNPAYVVLNNAWWAENFAKVEPRFKEFVLSSR</sequence>
<evidence type="ECO:0000256" key="5">
    <source>
        <dbReference type="ARBA" id="ARBA00022764"/>
    </source>
</evidence>
<dbReference type="CDD" id="cd13589">
    <property type="entry name" value="PBP2_polyamine_RpCGA009"/>
    <property type="match status" value="1"/>
</dbReference>
<dbReference type="Gene3D" id="3.40.190.10">
    <property type="entry name" value="Periplasmic binding protein-like II"/>
    <property type="match status" value="2"/>
</dbReference>